<feature type="domain" description="HTH merR-type" evidence="4">
    <location>
        <begin position="7"/>
        <end position="76"/>
    </location>
</feature>
<dbReference type="Gene3D" id="1.10.1660.10">
    <property type="match status" value="1"/>
</dbReference>
<dbReference type="InterPro" id="IPR015358">
    <property type="entry name" value="Tscrpt_reg_MerR_DNA-bd"/>
</dbReference>
<organism evidence="5 6">
    <name type="scientific">Salinarimonas ramus</name>
    <dbReference type="NCBI Taxonomy" id="690164"/>
    <lineage>
        <taxon>Bacteria</taxon>
        <taxon>Pseudomonadati</taxon>
        <taxon>Pseudomonadota</taxon>
        <taxon>Alphaproteobacteria</taxon>
        <taxon>Hyphomicrobiales</taxon>
        <taxon>Salinarimonadaceae</taxon>
        <taxon>Salinarimonas</taxon>
    </lineage>
</organism>
<dbReference type="CDD" id="cd04785">
    <property type="entry name" value="HTH_CadR-PbrR-like"/>
    <property type="match status" value="1"/>
</dbReference>
<evidence type="ECO:0000259" key="4">
    <source>
        <dbReference type="PROSITE" id="PS50937"/>
    </source>
</evidence>
<gene>
    <name evidence="5" type="ORF">GCM10011322_27960</name>
</gene>
<dbReference type="InterPro" id="IPR047057">
    <property type="entry name" value="MerR_fam"/>
</dbReference>
<evidence type="ECO:0000256" key="3">
    <source>
        <dbReference type="ARBA" id="ARBA00023163"/>
    </source>
</evidence>
<evidence type="ECO:0000256" key="1">
    <source>
        <dbReference type="ARBA" id="ARBA00023015"/>
    </source>
</evidence>
<dbReference type="RefSeq" id="WP_188913850.1">
    <property type="nucleotide sequence ID" value="NZ_BMMF01000008.1"/>
</dbReference>
<dbReference type="EMBL" id="BMMF01000008">
    <property type="protein sequence ID" value="GGK39288.1"/>
    <property type="molecule type" value="Genomic_DNA"/>
</dbReference>
<keyword evidence="3" id="KW-0804">Transcription</keyword>
<keyword evidence="2" id="KW-0238">DNA-binding</keyword>
<evidence type="ECO:0000313" key="5">
    <source>
        <dbReference type="EMBL" id="GGK39288.1"/>
    </source>
</evidence>
<dbReference type="PANTHER" id="PTHR30204:SF92">
    <property type="entry name" value="HTH-TYPE TRANSCRIPTIONAL REGULATOR ZNTR"/>
    <property type="match status" value="1"/>
</dbReference>
<dbReference type="PROSITE" id="PS50937">
    <property type="entry name" value="HTH_MERR_2"/>
    <property type="match status" value="1"/>
</dbReference>
<dbReference type="GO" id="GO:0003677">
    <property type="term" value="F:DNA binding"/>
    <property type="evidence" value="ECO:0007669"/>
    <property type="project" value="UniProtKB-KW"/>
</dbReference>
<keyword evidence="1" id="KW-0805">Transcription regulation</keyword>
<sequence length="143" mass="15814">MAVHIEDLAIGDLARRTGVKVPTIRYYESIGLMPEPARSEGGQRRYGAGHLARLRFVRHARDLGFEIDAIRELLAMAADPQGGCGEAHAITRAHLAEVEDKIARLVALRDELRAMLACDNGRVADCRIIEVLADHEKCLHDSH</sequence>
<proteinExistence type="predicted"/>
<dbReference type="PANTHER" id="PTHR30204">
    <property type="entry name" value="REDOX-CYCLING DRUG-SENSING TRANSCRIPTIONAL ACTIVATOR SOXR"/>
    <property type="match status" value="1"/>
</dbReference>
<evidence type="ECO:0000313" key="6">
    <source>
        <dbReference type="Proteomes" id="UP000600449"/>
    </source>
</evidence>
<accession>A0A917V586</accession>
<dbReference type="SMART" id="SM00422">
    <property type="entry name" value="HTH_MERR"/>
    <property type="match status" value="1"/>
</dbReference>
<dbReference type="Pfam" id="PF00376">
    <property type="entry name" value="MerR"/>
    <property type="match status" value="1"/>
</dbReference>
<protein>
    <submittedName>
        <fullName evidence="5">MerR family transcriptional regulator</fullName>
    </submittedName>
</protein>
<name>A0A917V586_9HYPH</name>
<dbReference type="InterPro" id="IPR000551">
    <property type="entry name" value="MerR-type_HTH_dom"/>
</dbReference>
<dbReference type="PRINTS" id="PR00040">
    <property type="entry name" value="HTHMERR"/>
</dbReference>
<keyword evidence="6" id="KW-1185">Reference proteome</keyword>
<dbReference type="InterPro" id="IPR009061">
    <property type="entry name" value="DNA-bd_dom_put_sf"/>
</dbReference>
<dbReference type="Pfam" id="PF09278">
    <property type="entry name" value="MerR-DNA-bind"/>
    <property type="match status" value="1"/>
</dbReference>
<comment type="caution">
    <text evidence="5">The sequence shown here is derived from an EMBL/GenBank/DDBJ whole genome shotgun (WGS) entry which is preliminary data.</text>
</comment>
<dbReference type="AlphaFoldDB" id="A0A917V586"/>
<reference evidence="5 6" key="1">
    <citation type="journal article" date="2014" name="Int. J. Syst. Evol. Microbiol.">
        <title>Complete genome sequence of Corynebacterium casei LMG S-19264T (=DSM 44701T), isolated from a smear-ripened cheese.</title>
        <authorList>
            <consortium name="US DOE Joint Genome Institute (JGI-PGF)"/>
            <person name="Walter F."/>
            <person name="Albersmeier A."/>
            <person name="Kalinowski J."/>
            <person name="Ruckert C."/>
        </authorList>
    </citation>
    <scope>NUCLEOTIDE SEQUENCE [LARGE SCALE GENOMIC DNA]</scope>
    <source>
        <strain evidence="5 6">CGMCC 1.9161</strain>
    </source>
</reference>
<dbReference type="Proteomes" id="UP000600449">
    <property type="component" value="Unassembled WGS sequence"/>
</dbReference>
<evidence type="ECO:0000256" key="2">
    <source>
        <dbReference type="ARBA" id="ARBA00023125"/>
    </source>
</evidence>
<dbReference type="PROSITE" id="PS00552">
    <property type="entry name" value="HTH_MERR_1"/>
    <property type="match status" value="1"/>
</dbReference>
<dbReference type="SUPFAM" id="SSF46955">
    <property type="entry name" value="Putative DNA-binding domain"/>
    <property type="match status" value="1"/>
</dbReference>
<dbReference type="GO" id="GO:0003700">
    <property type="term" value="F:DNA-binding transcription factor activity"/>
    <property type="evidence" value="ECO:0007669"/>
    <property type="project" value="InterPro"/>
</dbReference>